<evidence type="ECO:0000256" key="5">
    <source>
        <dbReference type="ARBA" id="ARBA00022741"/>
    </source>
</evidence>
<dbReference type="SUPFAM" id="SSF55874">
    <property type="entry name" value="ATPase domain of HSP90 chaperone/DNA topoisomerase II/histidine kinase"/>
    <property type="match status" value="1"/>
</dbReference>
<keyword evidence="10" id="KW-1185">Reference proteome</keyword>
<dbReference type="PROSITE" id="PS50109">
    <property type="entry name" value="HIS_KIN"/>
    <property type="match status" value="1"/>
</dbReference>
<dbReference type="SUPFAM" id="SSF55781">
    <property type="entry name" value="GAF domain-like"/>
    <property type="match status" value="2"/>
</dbReference>
<dbReference type="Gene3D" id="3.30.450.20">
    <property type="entry name" value="PAS domain"/>
    <property type="match status" value="1"/>
</dbReference>
<dbReference type="InterPro" id="IPR003018">
    <property type="entry name" value="GAF"/>
</dbReference>
<dbReference type="Pfam" id="PF01590">
    <property type="entry name" value="GAF"/>
    <property type="match status" value="2"/>
</dbReference>
<name>A0A2A6RDQ5_9CHLR</name>
<dbReference type="GO" id="GO:0005524">
    <property type="term" value="F:ATP binding"/>
    <property type="evidence" value="ECO:0007669"/>
    <property type="project" value="UniProtKB-KW"/>
</dbReference>
<dbReference type="Proteomes" id="UP000220527">
    <property type="component" value="Unassembled WGS sequence"/>
</dbReference>
<evidence type="ECO:0000313" key="10">
    <source>
        <dbReference type="Proteomes" id="UP000220527"/>
    </source>
</evidence>
<dbReference type="Gene3D" id="3.30.565.10">
    <property type="entry name" value="Histidine kinase-like ATPase, C-terminal domain"/>
    <property type="match status" value="1"/>
</dbReference>
<sequence>MSMYEVLTSQPPDLVAALYATWPHVAELLDELEAEQRPEARIRRLRHIGAFWYAQGGAAEVLTELGLHLAVRLRIAQGVVVSELLLAYGAAQEEQRTREWEARLVARAAELNGLHQIISAANSTLDLDTSLQTVVETVAQVVGVEVCSVFLYDKHRDELVLRATRGLNRAAIGQVVSQLGHGVTGWAAQLGQPVAVRDVWEESRFNVEPQLGEELFRSMLAVPIVLFSAERFQFSADKLQGVITVQTIGPREFLQEEISFVEVAAGELAFFIANAQLYQQTDERLHQKVRELTTLQQVSKIIAEQIGLRDVLTLITEKAVDLAQADRAAIFQMGDDGQLQLVASHGGNGDGVRDFIIQTVRDSRPLAVMNAFQDARFPDLAKVAERERFHSLFCMPLRARERTIGGICLYKHEPHLFDYEQVRLLSTFADEAAIAIENARLYDESQRALAVKSALLQEMHHRVRNNLQTISALLAMQLRRVEAGSQGAKALRESAARIQSIAAIHNLLSREDVGVTTVNAVCRQVVESAQATLVNCETPVHFAIMGDEVRVGSRDATVLALVVNELISNALAHGLAAEGGKVEIEATLDAGLVTVEIRDDGPIHPPPPRPPHSSGLGLQIIETLVQADLGGSFNLLRDDAAGWMRARVSFPQRMVDALGEDV</sequence>
<dbReference type="InterPro" id="IPR003594">
    <property type="entry name" value="HATPase_dom"/>
</dbReference>
<dbReference type="Pfam" id="PF13581">
    <property type="entry name" value="HATPase_c_2"/>
    <property type="match status" value="1"/>
</dbReference>
<comment type="caution">
    <text evidence="9">The sequence shown here is derived from an EMBL/GenBank/DDBJ whole genome shotgun (WGS) entry which is preliminary data.</text>
</comment>
<evidence type="ECO:0000256" key="3">
    <source>
        <dbReference type="ARBA" id="ARBA00022553"/>
    </source>
</evidence>
<evidence type="ECO:0000256" key="7">
    <source>
        <dbReference type="ARBA" id="ARBA00022840"/>
    </source>
</evidence>
<dbReference type="EC" id="2.7.13.3" evidence="2"/>
<keyword evidence="3" id="KW-0597">Phosphoprotein</keyword>
<evidence type="ECO:0000256" key="2">
    <source>
        <dbReference type="ARBA" id="ARBA00012438"/>
    </source>
</evidence>
<dbReference type="GO" id="GO:0004673">
    <property type="term" value="F:protein histidine kinase activity"/>
    <property type="evidence" value="ECO:0007669"/>
    <property type="project" value="UniProtKB-EC"/>
</dbReference>
<accession>A0A2A6RDQ5</accession>
<dbReference type="Gene3D" id="3.30.450.40">
    <property type="match status" value="2"/>
</dbReference>
<dbReference type="SMART" id="SM00065">
    <property type="entry name" value="GAF"/>
    <property type="match status" value="2"/>
</dbReference>
<dbReference type="SMART" id="SM00387">
    <property type="entry name" value="HATPase_c"/>
    <property type="match status" value="1"/>
</dbReference>
<organism evidence="9 10">
    <name type="scientific">Candidatus Viridilinea mediisalina</name>
    <dbReference type="NCBI Taxonomy" id="2024553"/>
    <lineage>
        <taxon>Bacteria</taxon>
        <taxon>Bacillati</taxon>
        <taxon>Chloroflexota</taxon>
        <taxon>Chloroflexia</taxon>
        <taxon>Chloroflexales</taxon>
        <taxon>Chloroflexineae</taxon>
        <taxon>Oscillochloridaceae</taxon>
        <taxon>Candidatus Viridilinea</taxon>
    </lineage>
</organism>
<evidence type="ECO:0000259" key="8">
    <source>
        <dbReference type="PROSITE" id="PS50109"/>
    </source>
</evidence>
<dbReference type="InterPro" id="IPR011495">
    <property type="entry name" value="Sig_transdc_His_kin_sub2_dim/P"/>
</dbReference>
<keyword evidence="4" id="KW-0808">Transferase</keyword>
<evidence type="ECO:0000256" key="6">
    <source>
        <dbReference type="ARBA" id="ARBA00022777"/>
    </source>
</evidence>
<keyword evidence="7" id="KW-0067">ATP-binding</keyword>
<evidence type="ECO:0000256" key="1">
    <source>
        <dbReference type="ARBA" id="ARBA00000085"/>
    </source>
</evidence>
<dbReference type="AlphaFoldDB" id="A0A2A6RDQ5"/>
<keyword evidence="5" id="KW-0547">Nucleotide-binding</keyword>
<dbReference type="InterPro" id="IPR005467">
    <property type="entry name" value="His_kinase_dom"/>
</dbReference>
<evidence type="ECO:0000313" key="9">
    <source>
        <dbReference type="EMBL" id="PDW00131.1"/>
    </source>
</evidence>
<dbReference type="EMBL" id="NQWI01000202">
    <property type="protein sequence ID" value="PDW00131.1"/>
    <property type="molecule type" value="Genomic_DNA"/>
</dbReference>
<dbReference type="OrthoDB" id="9767435at2"/>
<dbReference type="InterPro" id="IPR029016">
    <property type="entry name" value="GAF-like_dom_sf"/>
</dbReference>
<gene>
    <name evidence="9" type="ORF">CJ255_21130</name>
</gene>
<comment type="catalytic activity">
    <reaction evidence="1">
        <text>ATP + protein L-histidine = ADP + protein N-phospho-L-histidine.</text>
        <dbReference type="EC" id="2.7.13.3"/>
    </reaction>
</comment>
<keyword evidence="6 9" id="KW-0418">Kinase</keyword>
<dbReference type="PANTHER" id="PTHR41523">
    <property type="entry name" value="TWO-COMPONENT SYSTEM SENSOR PROTEIN"/>
    <property type="match status" value="1"/>
</dbReference>
<feature type="domain" description="Histidine kinase" evidence="8">
    <location>
        <begin position="458"/>
        <end position="654"/>
    </location>
</feature>
<dbReference type="InterPro" id="IPR036890">
    <property type="entry name" value="HATPase_C_sf"/>
</dbReference>
<evidence type="ECO:0000256" key="4">
    <source>
        <dbReference type="ARBA" id="ARBA00022679"/>
    </source>
</evidence>
<proteinExistence type="predicted"/>
<dbReference type="PANTHER" id="PTHR41523:SF8">
    <property type="entry name" value="ETHYLENE RESPONSE SENSOR PROTEIN"/>
    <property type="match status" value="1"/>
</dbReference>
<dbReference type="Pfam" id="PF07568">
    <property type="entry name" value="HisKA_2"/>
    <property type="match status" value="1"/>
</dbReference>
<reference evidence="10" key="1">
    <citation type="submission" date="2017-08" db="EMBL/GenBank/DDBJ databases">
        <authorList>
            <person name="Grouzdev D.S."/>
            <person name="Gaisin V.A."/>
            <person name="Rysina M.S."/>
            <person name="Gorlenko V.M."/>
        </authorList>
    </citation>
    <scope>NUCLEOTIDE SEQUENCE [LARGE SCALE GENOMIC DNA]</scope>
    <source>
        <strain evidence="10">Kir15-3F</strain>
    </source>
</reference>
<protein>
    <recommendedName>
        <fullName evidence="2">histidine kinase</fullName>
        <ecNumber evidence="2">2.7.13.3</ecNumber>
    </recommendedName>
</protein>